<dbReference type="InterPro" id="IPR016032">
    <property type="entry name" value="Sig_transdc_resp-reg_C-effctor"/>
</dbReference>
<keyword evidence="5" id="KW-0804">Transcription</keyword>
<gene>
    <name evidence="10" type="ORF">ACFQPB_17195</name>
</gene>
<dbReference type="PANTHER" id="PTHR48111:SF1">
    <property type="entry name" value="TWO-COMPONENT RESPONSE REGULATOR ORR33"/>
    <property type="match status" value="1"/>
</dbReference>
<keyword evidence="4 7" id="KW-0238">DNA-binding</keyword>
<feature type="modified residue" description="4-aspartylphosphate" evidence="6">
    <location>
        <position position="60"/>
    </location>
</feature>
<dbReference type="InterPro" id="IPR001867">
    <property type="entry name" value="OmpR/PhoB-type_DNA-bd"/>
</dbReference>
<evidence type="ECO:0000259" key="8">
    <source>
        <dbReference type="PROSITE" id="PS50110"/>
    </source>
</evidence>
<name>A0ABW2QME3_9BURK</name>
<evidence type="ECO:0000256" key="3">
    <source>
        <dbReference type="ARBA" id="ARBA00023015"/>
    </source>
</evidence>
<dbReference type="PANTHER" id="PTHR48111">
    <property type="entry name" value="REGULATOR OF RPOS"/>
    <property type="match status" value="1"/>
</dbReference>
<feature type="domain" description="OmpR/PhoB-type" evidence="9">
    <location>
        <begin position="130"/>
        <end position="230"/>
    </location>
</feature>
<dbReference type="Gene3D" id="1.10.10.10">
    <property type="entry name" value="Winged helix-like DNA-binding domain superfamily/Winged helix DNA-binding domain"/>
    <property type="match status" value="1"/>
</dbReference>
<evidence type="ECO:0000313" key="11">
    <source>
        <dbReference type="Proteomes" id="UP001596501"/>
    </source>
</evidence>
<dbReference type="InterPro" id="IPR011006">
    <property type="entry name" value="CheY-like_superfamily"/>
</dbReference>
<dbReference type="SUPFAM" id="SSF46894">
    <property type="entry name" value="C-terminal effector domain of the bipartite response regulators"/>
    <property type="match status" value="1"/>
</dbReference>
<evidence type="ECO:0000259" key="9">
    <source>
        <dbReference type="PROSITE" id="PS51755"/>
    </source>
</evidence>
<dbReference type="EMBL" id="JBHTCA010000017">
    <property type="protein sequence ID" value="MFC7410599.1"/>
    <property type="molecule type" value="Genomic_DNA"/>
</dbReference>
<dbReference type="SMART" id="SM00448">
    <property type="entry name" value="REC"/>
    <property type="match status" value="1"/>
</dbReference>
<dbReference type="PROSITE" id="PS50110">
    <property type="entry name" value="RESPONSE_REGULATORY"/>
    <property type="match status" value="1"/>
</dbReference>
<accession>A0ABW2QME3</accession>
<keyword evidence="2" id="KW-0902">Two-component regulatory system</keyword>
<dbReference type="SUPFAM" id="SSF52172">
    <property type="entry name" value="CheY-like"/>
    <property type="match status" value="1"/>
</dbReference>
<organism evidence="10 11">
    <name type="scientific">Hydrogenophaga atypica</name>
    <dbReference type="NCBI Taxonomy" id="249409"/>
    <lineage>
        <taxon>Bacteria</taxon>
        <taxon>Pseudomonadati</taxon>
        <taxon>Pseudomonadota</taxon>
        <taxon>Betaproteobacteria</taxon>
        <taxon>Burkholderiales</taxon>
        <taxon>Comamonadaceae</taxon>
        <taxon>Hydrogenophaga</taxon>
    </lineage>
</organism>
<evidence type="ECO:0000256" key="6">
    <source>
        <dbReference type="PROSITE-ProRule" id="PRU00169"/>
    </source>
</evidence>
<keyword evidence="1 6" id="KW-0597">Phosphoprotein</keyword>
<dbReference type="SMART" id="SM00862">
    <property type="entry name" value="Trans_reg_C"/>
    <property type="match status" value="1"/>
</dbReference>
<dbReference type="Pfam" id="PF00072">
    <property type="entry name" value="Response_reg"/>
    <property type="match status" value="1"/>
</dbReference>
<proteinExistence type="predicted"/>
<evidence type="ECO:0000256" key="7">
    <source>
        <dbReference type="PROSITE-ProRule" id="PRU01091"/>
    </source>
</evidence>
<dbReference type="Pfam" id="PF00486">
    <property type="entry name" value="Trans_reg_C"/>
    <property type="match status" value="1"/>
</dbReference>
<dbReference type="InterPro" id="IPR001789">
    <property type="entry name" value="Sig_transdc_resp-reg_receiver"/>
</dbReference>
<protein>
    <submittedName>
        <fullName evidence="10">Response regulator transcription factor</fullName>
    </submittedName>
</protein>
<sequence>MVAMDATPSLHILVVEDNDSLRDATTDFLNANGHHTTGVSSAEEVDDTPTRDLPDLYLVDVNLPGEDGFSLIKRIRASQPLAGIVLMTARGQLHDRLDGYNHGADNYLIKPVEQAELLACVRGLALRLKAGVPKVDGRLMLYSNSHRLIGPLGESQLSHGESMLLAAFSRAAGRKLERWQAMQLVDHHHRGLSQANMEMRISSLRKKLHTCGAPDASILALRGFGYALNCEIEIR</sequence>
<evidence type="ECO:0000256" key="5">
    <source>
        <dbReference type="ARBA" id="ARBA00023163"/>
    </source>
</evidence>
<feature type="DNA-binding region" description="OmpR/PhoB-type" evidence="7">
    <location>
        <begin position="130"/>
        <end position="230"/>
    </location>
</feature>
<feature type="domain" description="Response regulatory" evidence="8">
    <location>
        <begin position="11"/>
        <end position="125"/>
    </location>
</feature>
<evidence type="ECO:0000313" key="10">
    <source>
        <dbReference type="EMBL" id="MFC7410599.1"/>
    </source>
</evidence>
<dbReference type="RefSeq" id="WP_382225907.1">
    <property type="nucleotide sequence ID" value="NZ_JBHTCA010000017.1"/>
</dbReference>
<reference evidence="11" key="1">
    <citation type="journal article" date="2019" name="Int. J. Syst. Evol. Microbiol.">
        <title>The Global Catalogue of Microorganisms (GCM) 10K type strain sequencing project: providing services to taxonomists for standard genome sequencing and annotation.</title>
        <authorList>
            <consortium name="The Broad Institute Genomics Platform"/>
            <consortium name="The Broad Institute Genome Sequencing Center for Infectious Disease"/>
            <person name="Wu L."/>
            <person name="Ma J."/>
        </authorList>
    </citation>
    <scope>NUCLEOTIDE SEQUENCE [LARGE SCALE GENOMIC DNA]</scope>
    <source>
        <strain evidence="11">CGMCC 1.12371</strain>
    </source>
</reference>
<dbReference type="PROSITE" id="PS51755">
    <property type="entry name" value="OMPR_PHOB"/>
    <property type="match status" value="1"/>
</dbReference>
<dbReference type="Proteomes" id="UP001596501">
    <property type="component" value="Unassembled WGS sequence"/>
</dbReference>
<evidence type="ECO:0000256" key="1">
    <source>
        <dbReference type="ARBA" id="ARBA00022553"/>
    </source>
</evidence>
<keyword evidence="3" id="KW-0805">Transcription regulation</keyword>
<dbReference type="Gene3D" id="3.40.50.2300">
    <property type="match status" value="1"/>
</dbReference>
<evidence type="ECO:0000256" key="4">
    <source>
        <dbReference type="ARBA" id="ARBA00023125"/>
    </source>
</evidence>
<dbReference type="InterPro" id="IPR039420">
    <property type="entry name" value="WalR-like"/>
</dbReference>
<comment type="caution">
    <text evidence="10">The sequence shown here is derived from an EMBL/GenBank/DDBJ whole genome shotgun (WGS) entry which is preliminary data.</text>
</comment>
<dbReference type="InterPro" id="IPR036388">
    <property type="entry name" value="WH-like_DNA-bd_sf"/>
</dbReference>
<evidence type="ECO:0000256" key="2">
    <source>
        <dbReference type="ARBA" id="ARBA00023012"/>
    </source>
</evidence>
<keyword evidence="11" id="KW-1185">Reference proteome</keyword>